<comment type="similarity">
    <text evidence="5">Belongs to the RimM family.</text>
</comment>
<evidence type="ECO:0000256" key="4">
    <source>
        <dbReference type="ARBA" id="ARBA00023186"/>
    </source>
</evidence>
<keyword evidence="3 5" id="KW-0698">rRNA processing</keyword>
<dbReference type="InterPro" id="IPR011961">
    <property type="entry name" value="RimM"/>
</dbReference>
<dbReference type="RefSeq" id="WP_179492032.1">
    <property type="nucleotide sequence ID" value="NZ_JACCCW010000002.1"/>
</dbReference>
<dbReference type="InterPro" id="IPR009000">
    <property type="entry name" value="Transl_B-barrel_sf"/>
</dbReference>
<comment type="subunit">
    <text evidence="5">Binds ribosomal protein uS19.</text>
</comment>
<dbReference type="SUPFAM" id="SSF50447">
    <property type="entry name" value="Translation proteins"/>
    <property type="match status" value="1"/>
</dbReference>
<accession>A0A7Y9THH5</accession>
<dbReference type="PANTHER" id="PTHR33692">
    <property type="entry name" value="RIBOSOME MATURATION FACTOR RIMM"/>
    <property type="match status" value="1"/>
</dbReference>
<dbReference type="PANTHER" id="PTHR33692:SF1">
    <property type="entry name" value="RIBOSOME MATURATION FACTOR RIMM"/>
    <property type="match status" value="1"/>
</dbReference>
<keyword evidence="1 5" id="KW-0963">Cytoplasm</keyword>
<evidence type="ECO:0000313" key="8">
    <source>
        <dbReference type="EMBL" id="NYF80544.1"/>
    </source>
</evidence>
<dbReference type="GO" id="GO:0005840">
    <property type="term" value="C:ribosome"/>
    <property type="evidence" value="ECO:0007669"/>
    <property type="project" value="InterPro"/>
</dbReference>
<feature type="domain" description="Ribosome maturation factor RimM PRC barrel" evidence="7">
    <location>
        <begin position="113"/>
        <end position="188"/>
    </location>
</feature>
<evidence type="ECO:0000256" key="2">
    <source>
        <dbReference type="ARBA" id="ARBA00022517"/>
    </source>
</evidence>
<dbReference type="GO" id="GO:0006364">
    <property type="term" value="P:rRNA processing"/>
    <property type="evidence" value="ECO:0007669"/>
    <property type="project" value="UniProtKB-UniRule"/>
</dbReference>
<keyword evidence="4 5" id="KW-0143">Chaperone</keyword>
<protein>
    <recommendedName>
        <fullName evidence="5">Ribosome maturation factor RimM</fullName>
    </recommendedName>
</protein>
<dbReference type="InterPro" id="IPR011033">
    <property type="entry name" value="PRC_barrel-like_sf"/>
</dbReference>
<keyword evidence="2 5" id="KW-0690">Ribosome biogenesis</keyword>
<dbReference type="SUPFAM" id="SSF50346">
    <property type="entry name" value="PRC-barrel domain"/>
    <property type="match status" value="1"/>
</dbReference>
<keyword evidence="9" id="KW-1185">Reference proteome</keyword>
<dbReference type="Pfam" id="PF01782">
    <property type="entry name" value="RimM"/>
    <property type="match status" value="1"/>
</dbReference>
<organism evidence="8 9">
    <name type="scientific">Granulicella arctica</name>
    <dbReference type="NCBI Taxonomy" id="940613"/>
    <lineage>
        <taxon>Bacteria</taxon>
        <taxon>Pseudomonadati</taxon>
        <taxon>Acidobacteriota</taxon>
        <taxon>Terriglobia</taxon>
        <taxon>Terriglobales</taxon>
        <taxon>Acidobacteriaceae</taxon>
        <taxon>Granulicella</taxon>
    </lineage>
</organism>
<dbReference type="GO" id="GO:0042274">
    <property type="term" value="P:ribosomal small subunit biogenesis"/>
    <property type="evidence" value="ECO:0007669"/>
    <property type="project" value="UniProtKB-UniRule"/>
</dbReference>
<dbReference type="Pfam" id="PF24986">
    <property type="entry name" value="PRC_RimM"/>
    <property type="match status" value="1"/>
</dbReference>
<dbReference type="InterPro" id="IPR002676">
    <property type="entry name" value="RimM_N"/>
</dbReference>
<comment type="subcellular location">
    <subcellularLocation>
        <location evidence="5">Cytoplasm</location>
    </subcellularLocation>
</comment>
<evidence type="ECO:0000256" key="5">
    <source>
        <dbReference type="HAMAP-Rule" id="MF_00014"/>
    </source>
</evidence>
<evidence type="ECO:0000256" key="1">
    <source>
        <dbReference type="ARBA" id="ARBA00022490"/>
    </source>
</evidence>
<sequence length="193" mass="21400">MTEQDANHPETWVTLAHLLRPQGRKGELLADLHTDFPERFADRRSVSLRKPNGSIQPATIESHWLPVGKNAGRVVLKLQGIDSINDAELLAGFDVVIPVEQRAELEDDEQYITDLLDCTLVDKEHTIGLVEDVHFPTNTAGARLSEAAPLLVVRSPNGDELLIPFAKAWIESIDLPAKRIQMHLPDGLLEING</sequence>
<proteinExistence type="inferred from homology"/>
<dbReference type="GO" id="GO:0005737">
    <property type="term" value="C:cytoplasm"/>
    <property type="evidence" value="ECO:0007669"/>
    <property type="project" value="UniProtKB-SubCell"/>
</dbReference>
<dbReference type="InterPro" id="IPR056792">
    <property type="entry name" value="PRC_RimM"/>
</dbReference>
<dbReference type="AlphaFoldDB" id="A0A7Y9THH5"/>
<gene>
    <name evidence="5" type="primary">rimM</name>
    <name evidence="8" type="ORF">HDF17_002864</name>
</gene>
<reference evidence="8 9" key="1">
    <citation type="submission" date="2020-07" db="EMBL/GenBank/DDBJ databases">
        <title>Genomic Encyclopedia of Type Strains, Phase IV (KMG-V): Genome sequencing to study the core and pangenomes of soil and plant-associated prokaryotes.</title>
        <authorList>
            <person name="Whitman W."/>
        </authorList>
    </citation>
    <scope>NUCLEOTIDE SEQUENCE [LARGE SCALE GENOMIC DNA]</scope>
    <source>
        <strain evidence="8 9">X4EP2</strain>
    </source>
</reference>
<dbReference type="NCBIfam" id="TIGR02273">
    <property type="entry name" value="16S_RimM"/>
    <property type="match status" value="1"/>
</dbReference>
<dbReference type="HAMAP" id="MF_00014">
    <property type="entry name" value="Ribosome_mat_RimM"/>
    <property type="match status" value="1"/>
</dbReference>
<dbReference type="EMBL" id="JACCCW010000002">
    <property type="protein sequence ID" value="NYF80544.1"/>
    <property type="molecule type" value="Genomic_DNA"/>
</dbReference>
<evidence type="ECO:0000313" key="9">
    <source>
        <dbReference type="Proteomes" id="UP000589520"/>
    </source>
</evidence>
<dbReference type="InterPro" id="IPR036976">
    <property type="entry name" value="RimM_N_sf"/>
</dbReference>
<dbReference type="Gene3D" id="2.40.30.60">
    <property type="entry name" value="RimM"/>
    <property type="match status" value="1"/>
</dbReference>
<evidence type="ECO:0000256" key="3">
    <source>
        <dbReference type="ARBA" id="ARBA00022552"/>
    </source>
</evidence>
<evidence type="ECO:0000259" key="6">
    <source>
        <dbReference type="Pfam" id="PF01782"/>
    </source>
</evidence>
<dbReference type="Proteomes" id="UP000589520">
    <property type="component" value="Unassembled WGS sequence"/>
</dbReference>
<name>A0A7Y9THH5_9BACT</name>
<comment type="function">
    <text evidence="5">An accessory protein needed during the final step in the assembly of 30S ribosomal subunit, possibly for assembly of the head region. Essential for efficient processing of 16S rRNA. May be needed both before and after RbfA during the maturation of 16S rRNA. It has affinity for free ribosomal 30S subunits but not for 70S ribosomes.</text>
</comment>
<comment type="domain">
    <text evidence="5">The PRC barrel domain binds ribosomal protein uS19.</text>
</comment>
<comment type="caution">
    <text evidence="8">The sequence shown here is derived from an EMBL/GenBank/DDBJ whole genome shotgun (WGS) entry which is preliminary data.</text>
</comment>
<dbReference type="Gene3D" id="2.30.30.240">
    <property type="entry name" value="PRC-barrel domain"/>
    <property type="match status" value="1"/>
</dbReference>
<feature type="domain" description="RimM N-terminal" evidence="6">
    <location>
        <begin position="15"/>
        <end position="100"/>
    </location>
</feature>
<dbReference type="GO" id="GO:0043022">
    <property type="term" value="F:ribosome binding"/>
    <property type="evidence" value="ECO:0007669"/>
    <property type="project" value="InterPro"/>
</dbReference>
<evidence type="ECO:0000259" key="7">
    <source>
        <dbReference type="Pfam" id="PF24986"/>
    </source>
</evidence>